<dbReference type="InterPro" id="IPR036249">
    <property type="entry name" value="Thioredoxin-like_sf"/>
</dbReference>
<dbReference type="GO" id="GO:0016209">
    <property type="term" value="F:antioxidant activity"/>
    <property type="evidence" value="ECO:0007669"/>
    <property type="project" value="InterPro"/>
</dbReference>
<dbReference type="InterPro" id="IPR050553">
    <property type="entry name" value="Thioredoxin_ResA/DsbE_sf"/>
</dbReference>
<sequence>MKQAPILRSVKLGMLLIAVVTSFGFKPNGYTVTGNIVASDGTRFYLYYQYNGREVKDSAAVIANQFVIKGNLPEPIICTLSNSANQQIRVFLAENANISITGKVQSLIGAEIKGCSENLLYNEFNQKSLQLSVQYRSMLKASGANLHDKKSEPSRLYHLKQDSLVVAFVKNHSGTTAASLAIFDSYVTNPDRSNAQLYYALLSPKGKQSIYAKRVLQFINSVTNISPGHPAPDFELKDTQGKPQKLSDYKGKYVLLDFWASWCAPCRAEHPNLIKCYQTYANDNFKFIGISMDSGQSQWRQAIGTDGLPWIQLNDPRSMNGDLAESYGVKAIPFNCIVNPQGIIEAVNLRGEVLTRYLAAHFKANE</sequence>
<dbReference type="InterPro" id="IPR017937">
    <property type="entry name" value="Thioredoxin_CS"/>
</dbReference>
<dbReference type="InterPro" id="IPR013766">
    <property type="entry name" value="Thioredoxin_domain"/>
</dbReference>
<name>A0A841JI28_9SPHI</name>
<evidence type="ECO:0000313" key="6">
    <source>
        <dbReference type="EMBL" id="MBB6130819.1"/>
    </source>
</evidence>
<dbReference type="AlphaFoldDB" id="A0A841JI28"/>
<evidence type="ECO:0000256" key="4">
    <source>
        <dbReference type="ARBA" id="ARBA00023284"/>
    </source>
</evidence>
<organism evidence="6 7">
    <name type="scientific">Mucilaginibacter lappiensis</name>
    <dbReference type="NCBI Taxonomy" id="354630"/>
    <lineage>
        <taxon>Bacteria</taxon>
        <taxon>Pseudomonadati</taxon>
        <taxon>Bacteroidota</taxon>
        <taxon>Sphingobacteriia</taxon>
        <taxon>Sphingobacteriales</taxon>
        <taxon>Sphingobacteriaceae</taxon>
        <taxon>Mucilaginibacter</taxon>
    </lineage>
</organism>
<dbReference type="GO" id="GO:0030313">
    <property type="term" value="C:cell envelope"/>
    <property type="evidence" value="ECO:0007669"/>
    <property type="project" value="UniProtKB-SubCell"/>
</dbReference>
<comment type="subcellular location">
    <subcellularLocation>
        <location evidence="1">Cell envelope</location>
    </subcellularLocation>
</comment>
<gene>
    <name evidence="6" type="ORF">HDF22_004964</name>
</gene>
<feature type="domain" description="Thioredoxin" evidence="5">
    <location>
        <begin position="225"/>
        <end position="366"/>
    </location>
</feature>
<protein>
    <submittedName>
        <fullName evidence="6">Peroxiredoxin</fullName>
    </submittedName>
</protein>
<dbReference type="Pfam" id="PF00578">
    <property type="entry name" value="AhpC-TSA"/>
    <property type="match status" value="1"/>
</dbReference>
<keyword evidence="4" id="KW-0676">Redox-active center</keyword>
<dbReference type="PROSITE" id="PS51352">
    <property type="entry name" value="THIOREDOXIN_2"/>
    <property type="match status" value="1"/>
</dbReference>
<evidence type="ECO:0000256" key="3">
    <source>
        <dbReference type="ARBA" id="ARBA00023157"/>
    </source>
</evidence>
<accession>A0A841JI28</accession>
<evidence type="ECO:0000256" key="2">
    <source>
        <dbReference type="ARBA" id="ARBA00022748"/>
    </source>
</evidence>
<evidence type="ECO:0000259" key="5">
    <source>
        <dbReference type="PROSITE" id="PS51352"/>
    </source>
</evidence>
<keyword evidence="3" id="KW-1015">Disulfide bond</keyword>
<dbReference type="InterPro" id="IPR000866">
    <property type="entry name" value="AhpC/TSA"/>
</dbReference>
<dbReference type="RefSeq" id="WP_183589495.1">
    <property type="nucleotide sequence ID" value="NZ_JACHCA010000017.1"/>
</dbReference>
<dbReference type="Proteomes" id="UP000548326">
    <property type="component" value="Unassembled WGS sequence"/>
</dbReference>
<dbReference type="Pfam" id="PF14289">
    <property type="entry name" value="DUF4369"/>
    <property type="match status" value="1"/>
</dbReference>
<reference evidence="6 7" key="1">
    <citation type="submission" date="2020-08" db="EMBL/GenBank/DDBJ databases">
        <title>Genomic Encyclopedia of Type Strains, Phase IV (KMG-V): Genome sequencing to study the core and pangenomes of soil and plant-associated prokaryotes.</title>
        <authorList>
            <person name="Whitman W."/>
        </authorList>
    </citation>
    <scope>NUCLEOTIDE SEQUENCE [LARGE SCALE GENOMIC DNA]</scope>
    <source>
        <strain evidence="6 7">MP601</strain>
    </source>
</reference>
<comment type="caution">
    <text evidence="6">The sequence shown here is derived from an EMBL/GenBank/DDBJ whole genome shotgun (WGS) entry which is preliminary data.</text>
</comment>
<evidence type="ECO:0000313" key="7">
    <source>
        <dbReference type="Proteomes" id="UP000548326"/>
    </source>
</evidence>
<dbReference type="EMBL" id="JACHCA010000017">
    <property type="protein sequence ID" value="MBB6130819.1"/>
    <property type="molecule type" value="Genomic_DNA"/>
</dbReference>
<evidence type="ECO:0000256" key="1">
    <source>
        <dbReference type="ARBA" id="ARBA00004196"/>
    </source>
</evidence>
<dbReference type="PANTHER" id="PTHR42852">
    <property type="entry name" value="THIOL:DISULFIDE INTERCHANGE PROTEIN DSBE"/>
    <property type="match status" value="1"/>
</dbReference>
<dbReference type="CDD" id="cd02966">
    <property type="entry name" value="TlpA_like_family"/>
    <property type="match status" value="1"/>
</dbReference>
<dbReference type="GO" id="GO:0016491">
    <property type="term" value="F:oxidoreductase activity"/>
    <property type="evidence" value="ECO:0007669"/>
    <property type="project" value="InterPro"/>
</dbReference>
<dbReference type="Gene3D" id="3.40.30.10">
    <property type="entry name" value="Glutaredoxin"/>
    <property type="match status" value="1"/>
</dbReference>
<dbReference type="PROSITE" id="PS00194">
    <property type="entry name" value="THIOREDOXIN_1"/>
    <property type="match status" value="1"/>
</dbReference>
<dbReference type="GO" id="GO:0017004">
    <property type="term" value="P:cytochrome complex assembly"/>
    <property type="evidence" value="ECO:0007669"/>
    <property type="project" value="UniProtKB-KW"/>
</dbReference>
<dbReference type="PANTHER" id="PTHR42852:SF6">
    <property type="entry name" value="THIOL:DISULFIDE INTERCHANGE PROTEIN DSBE"/>
    <property type="match status" value="1"/>
</dbReference>
<dbReference type="InterPro" id="IPR025380">
    <property type="entry name" value="DUF4369"/>
</dbReference>
<proteinExistence type="predicted"/>
<keyword evidence="2" id="KW-0201">Cytochrome c-type biogenesis</keyword>
<dbReference type="SUPFAM" id="SSF52833">
    <property type="entry name" value="Thioredoxin-like"/>
    <property type="match status" value="1"/>
</dbReference>